<keyword evidence="1" id="KW-0812">Transmembrane</keyword>
<reference evidence="2 3" key="1">
    <citation type="journal article" date="2018" name="Sci. Rep.">
        <title>Genomic signatures of local adaptation to the degree of environmental predictability in rotifers.</title>
        <authorList>
            <person name="Franch-Gras L."/>
            <person name="Hahn C."/>
            <person name="Garcia-Roger E.M."/>
            <person name="Carmona M.J."/>
            <person name="Serra M."/>
            <person name="Gomez A."/>
        </authorList>
    </citation>
    <scope>NUCLEOTIDE SEQUENCE [LARGE SCALE GENOMIC DNA]</scope>
    <source>
        <strain evidence="2">HYR1</strain>
    </source>
</reference>
<feature type="transmembrane region" description="Helical" evidence="1">
    <location>
        <begin position="20"/>
        <end position="40"/>
    </location>
</feature>
<dbReference type="AlphaFoldDB" id="A0A3M7P8J4"/>
<protein>
    <submittedName>
        <fullName evidence="2">Uncharacterized protein</fullName>
    </submittedName>
</protein>
<dbReference type="EMBL" id="REGN01012448">
    <property type="protein sequence ID" value="RMZ95411.1"/>
    <property type="molecule type" value="Genomic_DNA"/>
</dbReference>
<accession>A0A3M7P8J4</accession>
<keyword evidence="1" id="KW-1133">Transmembrane helix</keyword>
<name>A0A3M7P8J4_BRAPC</name>
<evidence type="ECO:0000313" key="3">
    <source>
        <dbReference type="Proteomes" id="UP000276133"/>
    </source>
</evidence>
<proteinExistence type="predicted"/>
<keyword evidence="1" id="KW-0472">Membrane</keyword>
<keyword evidence="3" id="KW-1185">Reference proteome</keyword>
<organism evidence="2 3">
    <name type="scientific">Brachionus plicatilis</name>
    <name type="common">Marine rotifer</name>
    <name type="synonym">Brachionus muelleri</name>
    <dbReference type="NCBI Taxonomy" id="10195"/>
    <lineage>
        <taxon>Eukaryota</taxon>
        <taxon>Metazoa</taxon>
        <taxon>Spiralia</taxon>
        <taxon>Gnathifera</taxon>
        <taxon>Rotifera</taxon>
        <taxon>Eurotatoria</taxon>
        <taxon>Monogononta</taxon>
        <taxon>Pseudotrocha</taxon>
        <taxon>Ploima</taxon>
        <taxon>Brachionidae</taxon>
        <taxon>Brachionus</taxon>
    </lineage>
</organism>
<evidence type="ECO:0000256" key="1">
    <source>
        <dbReference type="SAM" id="Phobius"/>
    </source>
</evidence>
<evidence type="ECO:0000313" key="2">
    <source>
        <dbReference type="EMBL" id="RMZ95411.1"/>
    </source>
</evidence>
<sequence length="85" mass="10168">MSNTTKILIKSRFVIIKVFFWPYCQKILLFSMLIIYQMGWGKKFTNRYDKGFVYELKNEFRLENFVTSLTHESPAGQIHRILDLA</sequence>
<comment type="caution">
    <text evidence="2">The sequence shown here is derived from an EMBL/GenBank/DDBJ whole genome shotgun (WGS) entry which is preliminary data.</text>
</comment>
<dbReference type="Proteomes" id="UP000276133">
    <property type="component" value="Unassembled WGS sequence"/>
</dbReference>
<gene>
    <name evidence="2" type="ORF">BpHYR1_044820</name>
</gene>